<organism evidence="2">
    <name type="scientific">bioreactor metagenome</name>
    <dbReference type="NCBI Taxonomy" id="1076179"/>
    <lineage>
        <taxon>unclassified sequences</taxon>
        <taxon>metagenomes</taxon>
        <taxon>ecological metagenomes</taxon>
    </lineage>
</organism>
<evidence type="ECO:0000256" key="1">
    <source>
        <dbReference type="SAM" id="MobiDB-lite"/>
    </source>
</evidence>
<dbReference type="AlphaFoldDB" id="A0A645E2Z0"/>
<feature type="region of interest" description="Disordered" evidence="1">
    <location>
        <begin position="1"/>
        <end position="30"/>
    </location>
</feature>
<comment type="caution">
    <text evidence="2">The sequence shown here is derived from an EMBL/GenBank/DDBJ whole genome shotgun (WGS) entry which is preliminary data.</text>
</comment>
<feature type="compositionally biased region" description="Low complexity" evidence="1">
    <location>
        <begin position="9"/>
        <end position="22"/>
    </location>
</feature>
<sequence length="69" mass="7555">MSIPETDSAPKAFTAKEATTAESIPPESPTTTLLFPALFIKCLRVLTKLSWRMSGVVFVSILEYEASAY</sequence>
<proteinExistence type="predicted"/>
<accession>A0A645E2Z0</accession>
<dbReference type="EMBL" id="VSSQ01042329">
    <property type="protein sequence ID" value="MPM95895.1"/>
    <property type="molecule type" value="Genomic_DNA"/>
</dbReference>
<gene>
    <name evidence="2" type="ORF">SDC9_143051</name>
</gene>
<name>A0A645E2Z0_9ZZZZ</name>
<reference evidence="2" key="1">
    <citation type="submission" date="2019-08" db="EMBL/GenBank/DDBJ databases">
        <authorList>
            <person name="Kucharzyk K."/>
            <person name="Murdoch R.W."/>
            <person name="Higgins S."/>
            <person name="Loffler F."/>
        </authorList>
    </citation>
    <scope>NUCLEOTIDE SEQUENCE</scope>
</reference>
<evidence type="ECO:0000313" key="2">
    <source>
        <dbReference type="EMBL" id="MPM95895.1"/>
    </source>
</evidence>
<protein>
    <submittedName>
        <fullName evidence="2">Uncharacterized protein</fullName>
    </submittedName>
</protein>